<dbReference type="SUPFAM" id="SSF52091">
    <property type="entry name" value="SpoIIaa-like"/>
    <property type="match status" value="1"/>
</dbReference>
<dbReference type="Gene3D" id="3.40.50.10600">
    <property type="entry name" value="SpoIIaa-like domains"/>
    <property type="match status" value="1"/>
</dbReference>
<keyword evidence="2" id="KW-1185">Reference proteome</keyword>
<evidence type="ECO:0000313" key="2">
    <source>
        <dbReference type="Proteomes" id="UP000199585"/>
    </source>
</evidence>
<proteinExistence type="predicted"/>
<name>A0A1H7YR67_9RHOB</name>
<gene>
    <name evidence="1" type="ORF">SAMN04488003_101246</name>
</gene>
<dbReference type="AlphaFoldDB" id="A0A1H7YR67"/>
<organism evidence="1 2">
    <name type="scientific">Loktanella fryxellensis</name>
    <dbReference type="NCBI Taxonomy" id="245187"/>
    <lineage>
        <taxon>Bacteria</taxon>
        <taxon>Pseudomonadati</taxon>
        <taxon>Pseudomonadota</taxon>
        <taxon>Alphaproteobacteria</taxon>
        <taxon>Rhodobacterales</taxon>
        <taxon>Roseobacteraceae</taxon>
        <taxon>Loktanella</taxon>
    </lineage>
</organism>
<dbReference type="EMBL" id="FOCI01000001">
    <property type="protein sequence ID" value="SEM47689.1"/>
    <property type="molecule type" value="Genomic_DNA"/>
</dbReference>
<dbReference type="InterPro" id="IPR036513">
    <property type="entry name" value="STAS_dom_sf"/>
</dbReference>
<reference evidence="1 2" key="1">
    <citation type="submission" date="2016-10" db="EMBL/GenBank/DDBJ databases">
        <authorList>
            <person name="de Groot N.N."/>
        </authorList>
    </citation>
    <scope>NUCLEOTIDE SEQUENCE [LARGE SCALE GENOMIC DNA]</scope>
    <source>
        <strain evidence="1 2">DSM 16213</strain>
    </source>
</reference>
<sequence>MTSQHGITPIPTDFPHVYAFEITDKLDAEGMRQMGDILNAAFDRHPGKINILLRFKDFEASDAAVGTNLSAMKAQFGSLTNVNRYATVGAPPAAETMIEVMNHVIPVDAKTFSSEEERDAWAFVNVGQDQAT</sequence>
<accession>A0A1H7YR67</accession>
<dbReference type="Pfam" id="PF11964">
    <property type="entry name" value="SpoIIAA-like"/>
    <property type="match status" value="1"/>
</dbReference>
<evidence type="ECO:0000313" key="1">
    <source>
        <dbReference type="EMBL" id="SEM47689.1"/>
    </source>
</evidence>
<dbReference type="OrthoDB" id="5457369at2"/>
<dbReference type="Proteomes" id="UP000199585">
    <property type="component" value="Unassembled WGS sequence"/>
</dbReference>
<dbReference type="InterPro" id="IPR038396">
    <property type="entry name" value="SpoIIAA-like_sf"/>
</dbReference>
<dbReference type="RefSeq" id="WP_089897839.1">
    <property type="nucleotide sequence ID" value="NZ_FOCI01000001.1"/>
</dbReference>
<dbReference type="STRING" id="245187.SAMN04488003_101246"/>
<dbReference type="InterPro" id="IPR021866">
    <property type="entry name" value="SpoIIAA-like"/>
</dbReference>
<protein>
    <submittedName>
        <fullName evidence="1">SpoIIAA-like</fullName>
    </submittedName>
</protein>